<dbReference type="RefSeq" id="WP_010600560.1">
    <property type="nucleotide sequence ID" value="NZ_JAPJUH010000002.1"/>
</dbReference>
<name>A0A9X3DC33_9SPHI</name>
<sequence length="141" mass="15190">MKNLLLILAICLTLSCKKDLDKKLTTNNWNIESAKINPAMTIGTKSSTNYLELMGPASCAATTTLTFSEDGIFTSSANGALCDRFYDPKAAPATWSREGNQIIISSMTGSPYTIKGNKLTHTTTFTSGGTTYTLAEVYKAK</sequence>
<keyword evidence="3" id="KW-1185">Reference proteome</keyword>
<dbReference type="InterPro" id="IPR024311">
    <property type="entry name" value="Lipocalin-like"/>
</dbReference>
<reference evidence="2" key="1">
    <citation type="submission" date="2022-11" db="EMBL/GenBank/DDBJ databases">
        <authorList>
            <person name="Graham C."/>
            <person name="Newman J.D."/>
        </authorList>
    </citation>
    <scope>NUCLEOTIDE SEQUENCE</scope>
    <source>
        <strain evidence="2">DSM 19486</strain>
    </source>
</reference>
<dbReference type="Pfam" id="PF13648">
    <property type="entry name" value="Lipocalin_4"/>
    <property type="match status" value="1"/>
</dbReference>
<dbReference type="Proteomes" id="UP001142592">
    <property type="component" value="Unassembled WGS sequence"/>
</dbReference>
<accession>A0A9X3DC33</accession>
<comment type="caution">
    <text evidence="2">The sequence shown here is derived from an EMBL/GenBank/DDBJ whole genome shotgun (WGS) entry which is preliminary data.</text>
</comment>
<evidence type="ECO:0000313" key="2">
    <source>
        <dbReference type="EMBL" id="MCX3264654.1"/>
    </source>
</evidence>
<dbReference type="EMBL" id="JAPJUH010000002">
    <property type="protein sequence ID" value="MCX3264654.1"/>
    <property type="molecule type" value="Genomic_DNA"/>
</dbReference>
<evidence type="ECO:0000313" key="3">
    <source>
        <dbReference type="Proteomes" id="UP001142592"/>
    </source>
</evidence>
<dbReference type="PROSITE" id="PS51257">
    <property type="entry name" value="PROKAR_LIPOPROTEIN"/>
    <property type="match status" value="1"/>
</dbReference>
<organism evidence="2 3">
    <name type="scientific">Pedobacter agri</name>
    <dbReference type="NCBI Taxonomy" id="454586"/>
    <lineage>
        <taxon>Bacteria</taxon>
        <taxon>Pseudomonadati</taxon>
        <taxon>Bacteroidota</taxon>
        <taxon>Sphingobacteriia</taxon>
        <taxon>Sphingobacteriales</taxon>
        <taxon>Sphingobacteriaceae</taxon>
        <taxon>Pedobacter</taxon>
    </lineage>
</organism>
<proteinExistence type="predicted"/>
<evidence type="ECO:0000259" key="1">
    <source>
        <dbReference type="Pfam" id="PF13648"/>
    </source>
</evidence>
<protein>
    <recommendedName>
        <fullName evidence="1">Lipocalin-like domain-containing protein</fullName>
    </recommendedName>
</protein>
<gene>
    <name evidence="2" type="ORF">OQZ29_07850</name>
</gene>
<feature type="domain" description="Lipocalin-like" evidence="1">
    <location>
        <begin position="28"/>
        <end position="120"/>
    </location>
</feature>
<dbReference type="AlphaFoldDB" id="A0A9X3DC33"/>